<dbReference type="EMBL" id="KU821682">
    <property type="protein sequence ID" value="AOT85614.1"/>
    <property type="molecule type" value="Genomic_DNA"/>
</dbReference>
<keyword evidence="1" id="KW-0732">Signal</keyword>
<dbReference type="SMR" id="A0A1D8GZE4"/>
<dbReference type="Pfam" id="PF05826">
    <property type="entry name" value="Phospholip_A2_2"/>
    <property type="match status" value="1"/>
</dbReference>
<dbReference type="InterPro" id="IPR016090">
    <property type="entry name" value="PLA2-like_dom"/>
</dbReference>
<organism evidence="4">
    <name type="scientific">Nemopilema nomurai</name>
    <dbReference type="NCBI Taxonomy" id="321803"/>
    <lineage>
        <taxon>Eukaryota</taxon>
        <taxon>Metazoa</taxon>
        <taxon>Cnidaria</taxon>
        <taxon>Scyphozoa</taxon>
        <taxon>Rhizostomeae</taxon>
        <taxon>Rhizostomatidae</taxon>
        <taxon>Nemopilema</taxon>
    </lineage>
</organism>
<feature type="signal peptide" evidence="1">
    <location>
        <begin position="1"/>
        <end position="20"/>
    </location>
</feature>
<accession>A0A1D8GZE4</accession>
<evidence type="ECO:0000313" key="4">
    <source>
        <dbReference type="EMBL" id="AOT85614.1"/>
    </source>
</evidence>
<sequence length="165" mass="19524">MLKLGLVAFALCAVLYNSEALPKKVKSSMLIFAGTKWCGHRNIAKSYNDLGKYRRTDKCCRHHDKRCRWRLRPMQTLHGLRNWSGFTSSHCSCEVTFKKCLRKVNNHPSSAVMYIYFKFLKPRCFRIKIVTKRVCIKRRWLRCTKYKIVKRKKAYFVPLNKAVAK</sequence>
<dbReference type="GO" id="GO:0050482">
    <property type="term" value="P:arachidonate secretion"/>
    <property type="evidence" value="ECO:0007669"/>
    <property type="project" value="InterPro"/>
</dbReference>
<protein>
    <submittedName>
        <fullName evidence="4">PLA2 PA3A/PA3B/PA5</fullName>
        <ecNumber evidence="3 4">3.1.1.4</ecNumber>
    </submittedName>
    <submittedName>
        <fullName evidence="3">Phospholipase A2 PA3A/PA3B/PA5</fullName>
    </submittedName>
</protein>
<evidence type="ECO:0000313" key="3">
    <source>
        <dbReference type="EMBL" id="AOT85612.1"/>
    </source>
</evidence>
<feature type="chain" id="PRO_5009107620" evidence="1">
    <location>
        <begin position="21"/>
        <end position="165"/>
    </location>
</feature>
<dbReference type="GO" id="GO:0004623">
    <property type="term" value="F:phospholipase A2 activity"/>
    <property type="evidence" value="ECO:0007669"/>
    <property type="project" value="UniProtKB-EC"/>
</dbReference>
<keyword evidence="4" id="KW-0378">Hydrolase</keyword>
<evidence type="ECO:0000259" key="2">
    <source>
        <dbReference type="Pfam" id="PF05826"/>
    </source>
</evidence>
<dbReference type="EMBL" id="KU821680">
    <property type="protein sequence ID" value="AOT85612.1"/>
    <property type="molecule type" value="mRNA"/>
</dbReference>
<dbReference type="EC" id="3.1.1.4" evidence="3 4"/>
<dbReference type="PANTHER" id="PTHR12253">
    <property type="entry name" value="RH14732P"/>
    <property type="match status" value="1"/>
</dbReference>
<feature type="domain" description="Phospholipase A2-like central" evidence="2">
    <location>
        <begin position="31"/>
        <end position="127"/>
    </location>
</feature>
<proteinExistence type="evidence at transcript level"/>
<dbReference type="SUPFAM" id="SSF48619">
    <property type="entry name" value="Phospholipase A2, PLA2"/>
    <property type="match status" value="1"/>
</dbReference>
<dbReference type="InterPro" id="IPR036444">
    <property type="entry name" value="PLipase_A2_dom_sf"/>
</dbReference>
<dbReference type="GO" id="GO:0006644">
    <property type="term" value="P:phospholipid metabolic process"/>
    <property type="evidence" value="ECO:0007669"/>
    <property type="project" value="InterPro"/>
</dbReference>
<dbReference type="AlphaFoldDB" id="A0A1D8GZE4"/>
<reference evidence="4" key="1">
    <citation type="submission" date="2016-02" db="EMBL/GenBank/DDBJ databases">
        <title>Identification cDNA and genome structures of two Phospholipase A2 isoforms, acidic PLA2 and PLA2 PA3/PA3B/PA5 of Nemopilema nomurai Venom.</title>
        <authorList>
            <person name="Kwon Y.C."/>
            <person name="Heo Y."/>
            <person name="Shin K."/>
            <person name="Yum S."/>
            <person name="Kim E."/>
        </authorList>
    </citation>
    <scope>NUCLEOTIDE SEQUENCE</scope>
</reference>
<name>A0A1D8GZE4_9CNID</name>
<dbReference type="Gene3D" id="1.20.90.10">
    <property type="entry name" value="Phospholipase A2 domain"/>
    <property type="match status" value="1"/>
</dbReference>
<evidence type="ECO:0000256" key="1">
    <source>
        <dbReference type="SAM" id="SignalP"/>
    </source>
</evidence>